<gene>
    <name evidence="2" type="ORF">ENT87_05545</name>
    <name evidence="3" type="ORF">ENU30_08385</name>
</gene>
<feature type="transmembrane region" description="Helical" evidence="1">
    <location>
        <begin position="87"/>
        <end position="112"/>
    </location>
</feature>
<protein>
    <recommendedName>
        <fullName evidence="4">FUN14 family protein</fullName>
    </recommendedName>
</protein>
<reference evidence="3" key="1">
    <citation type="journal article" date="2020" name="mSystems">
        <title>Genome- and Community-Level Interaction Insights into Carbon Utilization and Element Cycling Functions of Hydrothermarchaeota in Hydrothermal Sediment.</title>
        <authorList>
            <person name="Zhou Z."/>
            <person name="Liu Y."/>
            <person name="Xu W."/>
            <person name="Pan J."/>
            <person name="Luo Z.H."/>
            <person name="Li M."/>
        </authorList>
    </citation>
    <scope>NUCLEOTIDE SEQUENCE [LARGE SCALE GENOMIC DNA]</scope>
    <source>
        <strain evidence="2">SpSt-618</strain>
        <strain evidence="3">SpSt-657</strain>
    </source>
</reference>
<feature type="transmembrane region" description="Helical" evidence="1">
    <location>
        <begin position="23"/>
        <end position="40"/>
    </location>
</feature>
<evidence type="ECO:0008006" key="4">
    <source>
        <dbReference type="Google" id="ProtNLM"/>
    </source>
</evidence>
<dbReference type="EMBL" id="DTAI01000160">
    <property type="protein sequence ID" value="HGN36993.1"/>
    <property type="molecule type" value="Genomic_DNA"/>
</dbReference>
<comment type="caution">
    <text evidence="3">The sequence shown here is derived from an EMBL/GenBank/DDBJ whole genome shotgun (WGS) entry which is preliminary data.</text>
</comment>
<proteinExistence type="predicted"/>
<evidence type="ECO:0000256" key="1">
    <source>
        <dbReference type="SAM" id="Phobius"/>
    </source>
</evidence>
<keyword evidence="1" id="KW-0472">Membrane</keyword>
<dbReference type="AlphaFoldDB" id="A0A7J3JTS1"/>
<keyword evidence="1" id="KW-0812">Transmembrane</keyword>
<evidence type="ECO:0000313" key="2">
    <source>
        <dbReference type="EMBL" id="HGN36993.1"/>
    </source>
</evidence>
<feature type="transmembrane region" description="Helical" evidence="1">
    <location>
        <begin position="47"/>
        <end position="67"/>
    </location>
</feature>
<dbReference type="EMBL" id="DTBZ01000156">
    <property type="protein sequence ID" value="HGQ18969.1"/>
    <property type="molecule type" value="Genomic_DNA"/>
</dbReference>
<organism evidence="3">
    <name type="scientific">Ignisphaera aggregans</name>
    <dbReference type="NCBI Taxonomy" id="334771"/>
    <lineage>
        <taxon>Archaea</taxon>
        <taxon>Thermoproteota</taxon>
        <taxon>Thermoprotei</taxon>
        <taxon>Desulfurococcales</taxon>
        <taxon>Desulfurococcaceae</taxon>
        <taxon>Ignisphaera</taxon>
    </lineage>
</organism>
<accession>A0A7J3JTS1</accession>
<sequence>MSITTTPLGINEILTSALSDPQTAIVILIQFLLGLALGYISVKAIKYILAFIAILVLGTFLSIWSLGTSTTEVFKTLSDIIGIAKNFAIVLGLLTIGPISIGFIIGAVVALIKK</sequence>
<name>A0A7J3JTS1_9CREN</name>
<keyword evidence="1" id="KW-1133">Transmembrane helix</keyword>
<evidence type="ECO:0000313" key="3">
    <source>
        <dbReference type="EMBL" id="HGQ18969.1"/>
    </source>
</evidence>